<sequence length="203" mass="22914">HRLEEKVSNLESENQVLRQQAVAISPTSRALTTRPKTTIIQRSTENGNILNGESKLALDLSPGIPSSKELQIDDKPQKSLNEKQQENQDLLIECISKDLGFSQGRPIAACLIYRCLLHWRSFEVERTSIFDRIIQAIGSAIEAQDNPDVLSYWLSNSSTLLLLLQRTLKASGTASLTSQRRRASALFGRMSQVRQQNLFPRRR</sequence>
<evidence type="ECO:0000313" key="3">
    <source>
        <dbReference type="Proteomes" id="UP000287651"/>
    </source>
</evidence>
<feature type="domain" description="Dilute" evidence="1">
    <location>
        <begin position="131"/>
        <end position="203"/>
    </location>
</feature>
<proteinExistence type="predicted"/>
<protein>
    <recommendedName>
        <fullName evidence="1">Dilute domain-containing protein</fullName>
    </recommendedName>
</protein>
<dbReference type="EMBL" id="AMZH03002160">
    <property type="protein sequence ID" value="RRT76565.1"/>
    <property type="molecule type" value="Genomic_DNA"/>
</dbReference>
<gene>
    <name evidence="2" type="ORF">B296_00016978</name>
</gene>
<evidence type="ECO:0000259" key="1">
    <source>
        <dbReference type="PROSITE" id="PS51126"/>
    </source>
</evidence>
<accession>A0A427AJZ3</accession>
<feature type="non-terminal residue" evidence="2">
    <location>
        <position position="1"/>
    </location>
</feature>
<dbReference type="PROSITE" id="PS51126">
    <property type="entry name" value="DILUTE"/>
    <property type="match status" value="1"/>
</dbReference>
<comment type="caution">
    <text evidence="2">The sequence shown here is derived from an EMBL/GenBank/DDBJ whole genome shotgun (WGS) entry which is preliminary data.</text>
</comment>
<dbReference type="InterPro" id="IPR002710">
    <property type="entry name" value="Dilute_dom"/>
</dbReference>
<evidence type="ECO:0000313" key="2">
    <source>
        <dbReference type="EMBL" id="RRT76565.1"/>
    </source>
</evidence>
<dbReference type="Proteomes" id="UP000287651">
    <property type="component" value="Unassembled WGS sequence"/>
</dbReference>
<reference evidence="2 3" key="1">
    <citation type="journal article" date="2014" name="Agronomy (Basel)">
        <title>A Draft Genome Sequence for Ensete ventricosum, the Drought-Tolerant Tree Against Hunger.</title>
        <authorList>
            <person name="Harrison J."/>
            <person name="Moore K.A."/>
            <person name="Paszkiewicz K."/>
            <person name="Jones T."/>
            <person name="Grant M."/>
            <person name="Ambacheew D."/>
            <person name="Muzemil S."/>
            <person name="Studholme D.J."/>
        </authorList>
    </citation>
    <scope>NUCLEOTIDE SEQUENCE [LARGE SCALE GENOMIC DNA]</scope>
</reference>
<organism evidence="2 3">
    <name type="scientific">Ensete ventricosum</name>
    <name type="common">Abyssinian banana</name>
    <name type="synonym">Musa ensete</name>
    <dbReference type="NCBI Taxonomy" id="4639"/>
    <lineage>
        <taxon>Eukaryota</taxon>
        <taxon>Viridiplantae</taxon>
        <taxon>Streptophyta</taxon>
        <taxon>Embryophyta</taxon>
        <taxon>Tracheophyta</taxon>
        <taxon>Spermatophyta</taxon>
        <taxon>Magnoliopsida</taxon>
        <taxon>Liliopsida</taxon>
        <taxon>Zingiberales</taxon>
        <taxon>Musaceae</taxon>
        <taxon>Ensete</taxon>
    </lineage>
</organism>
<dbReference type="AlphaFoldDB" id="A0A427AJZ3"/>
<name>A0A427AJZ3_ENSVE</name>